<keyword evidence="8" id="KW-0411">Iron-sulfur</keyword>
<evidence type="ECO:0000256" key="11">
    <source>
        <dbReference type="ARBA" id="ARBA00023239"/>
    </source>
</evidence>
<evidence type="ECO:0000256" key="6">
    <source>
        <dbReference type="ARBA" id="ARBA00022741"/>
    </source>
</evidence>
<dbReference type="InterPro" id="IPR013483">
    <property type="entry name" value="MoaA"/>
</dbReference>
<protein>
    <recommendedName>
        <fullName evidence="2">GTP 3',8-cyclase</fullName>
        <ecNumber evidence="2">4.1.99.22</ecNumber>
    </recommendedName>
</protein>
<keyword evidence="11" id="KW-0456">Lyase</keyword>
<dbReference type="UniPathway" id="UPA00344"/>
<dbReference type="EMBL" id="CP032152">
    <property type="protein sequence ID" value="QLL29572.1"/>
    <property type="molecule type" value="Genomic_DNA"/>
</dbReference>
<dbReference type="PROSITE" id="PS01305">
    <property type="entry name" value="MOAA_NIFB_PQQE"/>
    <property type="match status" value="1"/>
</dbReference>
<dbReference type="GO" id="GO:0005525">
    <property type="term" value="F:GTP binding"/>
    <property type="evidence" value="ECO:0007669"/>
    <property type="project" value="UniProtKB-KW"/>
</dbReference>
<dbReference type="PROSITE" id="PS51918">
    <property type="entry name" value="RADICAL_SAM"/>
    <property type="match status" value="1"/>
</dbReference>
<gene>
    <name evidence="14" type="primary">moaA</name>
    <name evidence="14" type="ORF">D3A95_12660</name>
</gene>
<dbReference type="PANTHER" id="PTHR22960:SF0">
    <property type="entry name" value="MOLYBDENUM COFACTOR BIOSYNTHESIS PROTEIN 1"/>
    <property type="match status" value="1"/>
</dbReference>
<evidence type="ECO:0000256" key="2">
    <source>
        <dbReference type="ARBA" id="ARBA00012167"/>
    </source>
</evidence>
<dbReference type="AlphaFoldDB" id="A0A7D6IZ28"/>
<keyword evidence="3" id="KW-0004">4Fe-4S</keyword>
<proteinExistence type="predicted"/>
<dbReference type="GO" id="GO:0051539">
    <property type="term" value="F:4 iron, 4 sulfur cluster binding"/>
    <property type="evidence" value="ECO:0007669"/>
    <property type="project" value="UniProtKB-KW"/>
</dbReference>
<dbReference type="InterPro" id="IPR000385">
    <property type="entry name" value="MoaA_NifB_PqqE_Fe-S-bd_CS"/>
</dbReference>
<dbReference type="InterPro" id="IPR040064">
    <property type="entry name" value="MoaA-like"/>
</dbReference>
<dbReference type="Pfam" id="PF06463">
    <property type="entry name" value="Mob_synth_C"/>
    <property type="match status" value="1"/>
</dbReference>
<dbReference type="InterPro" id="IPR010505">
    <property type="entry name" value="MoaA_twitch"/>
</dbReference>
<keyword evidence="5" id="KW-0479">Metal-binding</keyword>
<dbReference type="InterPro" id="IPR058240">
    <property type="entry name" value="rSAM_sf"/>
</dbReference>
<dbReference type="SUPFAM" id="SSF102114">
    <property type="entry name" value="Radical SAM enzymes"/>
    <property type="match status" value="1"/>
</dbReference>
<evidence type="ECO:0000256" key="4">
    <source>
        <dbReference type="ARBA" id="ARBA00022691"/>
    </source>
</evidence>
<dbReference type="NCBIfam" id="TIGR02666">
    <property type="entry name" value="moaA"/>
    <property type="match status" value="1"/>
</dbReference>
<comment type="cofactor">
    <cofactor evidence="1">
        <name>[4Fe-4S] cluster</name>
        <dbReference type="ChEBI" id="CHEBI:49883"/>
    </cofactor>
</comment>
<dbReference type="CDD" id="cd01335">
    <property type="entry name" value="Radical_SAM"/>
    <property type="match status" value="1"/>
</dbReference>
<evidence type="ECO:0000313" key="14">
    <source>
        <dbReference type="EMBL" id="QLL29572.1"/>
    </source>
</evidence>
<dbReference type="InterPro" id="IPR007197">
    <property type="entry name" value="rSAM"/>
</dbReference>
<name>A0A7D6IZ28_9CYAN</name>
<evidence type="ECO:0000256" key="1">
    <source>
        <dbReference type="ARBA" id="ARBA00001966"/>
    </source>
</evidence>
<dbReference type="GO" id="GO:0061798">
    <property type="term" value="F:GTP 3',8'-cyclase activity"/>
    <property type="evidence" value="ECO:0007669"/>
    <property type="project" value="UniProtKB-EC"/>
</dbReference>
<evidence type="ECO:0000256" key="3">
    <source>
        <dbReference type="ARBA" id="ARBA00022485"/>
    </source>
</evidence>
<dbReference type="SFLD" id="SFLDS00029">
    <property type="entry name" value="Radical_SAM"/>
    <property type="match status" value="1"/>
</dbReference>
<dbReference type="Gene3D" id="3.20.20.70">
    <property type="entry name" value="Aldolase class I"/>
    <property type="match status" value="1"/>
</dbReference>
<dbReference type="GO" id="GO:0046872">
    <property type="term" value="F:metal ion binding"/>
    <property type="evidence" value="ECO:0007669"/>
    <property type="project" value="UniProtKB-KW"/>
</dbReference>
<organism evidence="14 15">
    <name type="scientific">Thermosynechococcus sichuanensis E542</name>
    <dbReference type="NCBI Taxonomy" id="2016101"/>
    <lineage>
        <taxon>Bacteria</taxon>
        <taxon>Bacillati</taxon>
        <taxon>Cyanobacteriota</taxon>
        <taxon>Cyanophyceae</taxon>
        <taxon>Acaryochloridales</taxon>
        <taxon>Thermosynechococcaceae</taxon>
        <taxon>Thermosynechococcus</taxon>
        <taxon>Thermosynechococcus sichuanensis</taxon>
    </lineage>
</organism>
<reference evidence="15" key="1">
    <citation type="submission" date="2018-09" db="EMBL/GenBank/DDBJ databases">
        <title>Complete genome sequence of thermophilic cyanobacteria strain Thermosynechococcus elongatus PKUAC-SCTE542.</title>
        <authorList>
            <person name="Liang Y."/>
            <person name="Tang J."/>
            <person name="Daroch M."/>
        </authorList>
    </citation>
    <scope>NUCLEOTIDE SEQUENCE [LARGE SCALE GENOMIC DNA]</scope>
    <source>
        <strain evidence="15">E542</strain>
    </source>
</reference>
<dbReference type="SMART" id="SM00729">
    <property type="entry name" value="Elp3"/>
    <property type="match status" value="1"/>
</dbReference>
<keyword evidence="4" id="KW-0949">S-adenosyl-L-methionine</keyword>
<dbReference type="InterPro" id="IPR050105">
    <property type="entry name" value="MoCo_biosynth_MoaA/MoaC"/>
</dbReference>
<keyword evidence="9" id="KW-0342">GTP-binding</keyword>
<dbReference type="KEGG" id="tsq:D3A95_12660"/>
<feature type="domain" description="Radical SAM core" evidence="13">
    <location>
        <begin position="26"/>
        <end position="242"/>
    </location>
</feature>
<evidence type="ECO:0000256" key="8">
    <source>
        <dbReference type="ARBA" id="ARBA00023014"/>
    </source>
</evidence>
<evidence type="ECO:0000256" key="5">
    <source>
        <dbReference type="ARBA" id="ARBA00022723"/>
    </source>
</evidence>
<dbReference type="GO" id="GO:0006777">
    <property type="term" value="P:Mo-molybdopterin cofactor biosynthetic process"/>
    <property type="evidence" value="ECO:0007669"/>
    <property type="project" value="UniProtKB-KW"/>
</dbReference>
<evidence type="ECO:0000313" key="15">
    <source>
        <dbReference type="Proteomes" id="UP000261812"/>
    </source>
</evidence>
<evidence type="ECO:0000256" key="10">
    <source>
        <dbReference type="ARBA" id="ARBA00023150"/>
    </source>
</evidence>
<comment type="catalytic activity">
    <reaction evidence="12">
        <text>GTP + AH2 + S-adenosyl-L-methionine = (8S)-3',8-cyclo-7,8-dihydroguanosine 5'-triphosphate + 5'-deoxyadenosine + L-methionine + A + H(+)</text>
        <dbReference type="Rhea" id="RHEA:49576"/>
        <dbReference type="ChEBI" id="CHEBI:13193"/>
        <dbReference type="ChEBI" id="CHEBI:15378"/>
        <dbReference type="ChEBI" id="CHEBI:17319"/>
        <dbReference type="ChEBI" id="CHEBI:17499"/>
        <dbReference type="ChEBI" id="CHEBI:37565"/>
        <dbReference type="ChEBI" id="CHEBI:57844"/>
        <dbReference type="ChEBI" id="CHEBI:59789"/>
        <dbReference type="ChEBI" id="CHEBI:131766"/>
        <dbReference type="EC" id="4.1.99.22"/>
    </reaction>
</comment>
<evidence type="ECO:0000259" key="13">
    <source>
        <dbReference type="PROSITE" id="PS51918"/>
    </source>
</evidence>
<keyword evidence="6" id="KW-0547">Nucleotide-binding</keyword>
<evidence type="ECO:0000256" key="7">
    <source>
        <dbReference type="ARBA" id="ARBA00023004"/>
    </source>
</evidence>
<accession>A0A7D6IZ28</accession>
<dbReference type="SFLD" id="SFLDG01067">
    <property type="entry name" value="SPASM/twitch_domain_containing"/>
    <property type="match status" value="1"/>
</dbReference>
<sequence length="332" mass="36449">MLSLFSVELGLMVVATTAPSQRLRDAQGRQIRKLRLSVTDRCNLRCTYCMPVDAAFMSPQTYLTPAEYATIVAELVELGIESVRLTGGEPLLRVEFAEIVAALAAVGVPELSLTTNGIRLVPFLPLLAHYGVRRLNISLDSLDPQTFAAISHGHYLDTVKAAVATAVQQGFQVKLNMVVMGGVNDHELVPMVEYAKGLGIEVRFLELMRIGYACHLGSDRFISAAAMIERLRQHYDLRPVPRPLDSTSFNFETACGGQIGFIASESQPFCGHCSRWRLSADGILRACLFKEAGVSLRGLSQRERYAAYEQMLGMKPSLRGAEVHHAMHQIGG</sequence>
<dbReference type="GO" id="GO:0061799">
    <property type="term" value="F:cyclic pyranopterin monophosphate synthase activity"/>
    <property type="evidence" value="ECO:0007669"/>
    <property type="project" value="TreeGrafter"/>
</dbReference>
<dbReference type="PANTHER" id="PTHR22960">
    <property type="entry name" value="MOLYBDOPTERIN COFACTOR SYNTHESIS PROTEIN A"/>
    <property type="match status" value="1"/>
</dbReference>
<dbReference type="Pfam" id="PF04055">
    <property type="entry name" value="Radical_SAM"/>
    <property type="match status" value="1"/>
</dbReference>
<keyword evidence="7" id="KW-0408">Iron</keyword>
<dbReference type="InterPro" id="IPR006638">
    <property type="entry name" value="Elp3/MiaA/NifB-like_rSAM"/>
</dbReference>
<dbReference type="SFLD" id="SFLDG01386">
    <property type="entry name" value="main_SPASM_domain-containing"/>
    <property type="match status" value="1"/>
</dbReference>
<dbReference type="Proteomes" id="UP000261812">
    <property type="component" value="Chromosome"/>
</dbReference>
<evidence type="ECO:0000256" key="12">
    <source>
        <dbReference type="ARBA" id="ARBA00048697"/>
    </source>
</evidence>
<keyword evidence="10" id="KW-0501">Molybdenum cofactor biosynthesis</keyword>
<dbReference type="SFLD" id="SFLDG01383">
    <property type="entry name" value="cyclic_pyranopterin_phosphate"/>
    <property type="match status" value="1"/>
</dbReference>
<evidence type="ECO:0000256" key="9">
    <source>
        <dbReference type="ARBA" id="ARBA00023134"/>
    </source>
</evidence>
<dbReference type="EC" id="4.1.99.22" evidence="2"/>
<dbReference type="InterPro" id="IPR013785">
    <property type="entry name" value="Aldolase_TIM"/>
</dbReference>
<keyword evidence="15" id="KW-1185">Reference proteome</keyword>